<accession>A0A2S9XXT8</accession>
<protein>
    <submittedName>
        <fullName evidence="1">Uncharacterized protein</fullName>
    </submittedName>
</protein>
<reference evidence="1 2" key="1">
    <citation type="submission" date="2018-03" db="EMBL/GenBank/DDBJ databases">
        <title>Draft Genome Sequences of the Obligatory Marine Myxobacteria Enhygromyxa salina SWB005.</title>
        <authorList>
            <person name="Poehlein A."/>
            <person name="Moghaddam J.A."/>
            <person name="Harms H."/>
            <person name="Alanjari M."/>
            <person name="Koenig G.M."/>
            <person name="Daniel R."/>
            <person name="Schaeberle T.F."/>
        </authorList>
    </citation>
    <scope>NUCLEOTIDE SEQUENCE [LARGE SCALE GENOMIC DNA]</scope>
    <source>
        <strain evidence="1 2">SWB005</strain>
    </source>
</reference>
<keyword evidence="2" id="KW-1185">Reference proteome</keyword>
<comment type="caution">
    <text evidence="1">The sequence shown here is derived from an EMBL/GenBank/DDBJ whole genome shotgun (WGS) entry which is preliminary data.</text>
</comment>
<dbReference type="EMBL" id="PVNK01000149">
    <property type="protein sequence ID" value="PRP97672.1"/>
    <property type="molecule type" value="Genomic_DNA"/>
</dbReference>
<dbReference type="RefSeq" id="WP_106392538.1">
    <property type="nucleotide sequence ID" value="NZ_PVNK01000149.1"/>
</dbReference>
<proteinExistence type="predicted"/>
<evidence type="ECO:0000313" key="1">
    <source>
        <dbReference type="EMBL" id="PRP97672.1"/>
    </source>
</evidence>
<name>A0A2S9XXT8_9BACT</name>
<organism evidence="1 2">
    <name type="scientific">Enhygromyxa salina</name>
    <dbReference type="NCBI Taxonomy" id="215803"/>
    <lineage>
        <taxon>Bacteria</taxon>
        <taxon>Pseudomonadati</taxon>
        <taxon>Myxococcota</taxon>
        <taxon>Polyangia</taxon>
        <taxon>Nannocystales</taxon>
        <taxon>Nannocystaceae</taxon>
        <taxon>Enhygromyxa</taxon>
    </lineage>
</organism>
<dbReference type="Proteomes" id="UP000237968">
    <property type="component" value="Unassembled WGS sequence"/>
</dbReference>
<dbReference type="AlphaFoldDB" id="A0A2S9XXT8"/>
<evidence type="ECO:0000313" key="2">
    <source>
        <dbReference type="Proteomes" id="UP000237968"/>
    </source>
</evidence>
<sequence length="133" mass="14370">MTVLRSHPEWTLGNVLGYLDQGGARASALRGLTLRELLSEPDAGCLSIPDDDGPVIDVARLERAKRVRADAFDQLVEEVLVEAGRAVGAGYLRARVGGPRWKLQGALRRLVAANVVVRTGSTSATLYQHVGRR</sequence>
<gene>
    <name evidence="1" type="ORF">ENSA5_31790</name>
</gene>